<reference evidence="7" key="2">
    <citation type="submission" date="2021-11" db="EMBL/GenBank/DDBJ databases">
        <authorList>
            <consortium name="Genoscope - CEA"/>
            <person name="William W."/>
        </authorList>
    </citation>
    <scope>NUCLEOTIDE SEQUENCE</scope>
</reference>
<dbReference type="Gene3D" id="1.25.40.180">
    <property type="match status" value="2"/>
</dbReference>
<dbReference type="InterPro" id="IPR003891">
    <property type="entry name" value="Initiation_fac_eIF4g_MI"/>
</dbReference>
<dbReference type="Pfam" id="PF02847">
    <property type="entry name" value="MA3"/>
    <property type="match status" value="1"/>
</dbReference>
<feature type="region of interest" description="Disordered" evidence="4">
    <location>
        <begin position="471"/>
        <end position="495"/>
    </location>
</feature>
<feature type="domain" description="MI" evidence="5">
    <location>
        <begin position="582"/>
        <end position="708"/>
    </location>
</feature>
<feature type="compositionally biased region" description="Basic and acidic residues" evidence="4">
    <location>
        <begin position="471"/>
        <end position="480"/>
    </location>
</feature>
<keyword evidence="3" id="KW-0648">Protein biosynthesis</keyword>
<dbReference type="EMBL" id="CAKKNE010000001">
    <property type="protein sequence ID" value="CAH0364777.1"/>
    <property type="molecule type" value="Genomic_DNA"/>
</dbReference>
<evidence type="ECO:0000256" key="2">
    <source>
        <dbReference type="ARBA" id="ARBA00022540"/>
    </source>
</evidence>
<dbReference type="Proteomes" id="UP000789595">
    <property type="component" value="Unassembled WGS sequence"/>
</dbReference>
<evidence type="ECO:0000313" key="7">
    <source>
        <dbReference type="EMBL" id="CAH0364777.1"/>
    </source>
</evidence>
<dbReference type="InterPro" id="IPR016024">
    <property type="entry name" value="ARM-type_fold"/>
</dbReference>
<dbReference type="SMART" id="SM00543">
    <property type="entry name" value="MIF4G"/>
    <property type="match status" value="1"/>
</dbReference>
<name>A0A7S4A1M4_9STRA</name>
<dbReference type="Pfam" id="PF02854">
    <property type="entry name" value="MIF4G"/>
    <property type="match status" value="1"/>
</dbReference>
<feature type="compositionally biased region" description="Basic and acidic residues" evidence="4">
    <location>
        <begin position="209"/>
        <end position="222"/>
    </location>
</feature>
<reference evidence="6" key="1">
    <citation type="submission" date="2021-01" db="EMBL/GenBank/DDBJ databases">
        <authorList>
            <person name="Corre E."/>
            <person name="Pelletier E."/>
            <person name="Niang G."/>
            <person name="Scheremetjew M."/>
            <person name="Finn R."/>
            <person name="Kale V."/>
            <person name="Holt S."/>
            <person name="Cochrane G."/>
            <person name="Meng A."/>
            <person name="Brown T."/>
            <person name="Cohen L."/>
        </authorList>
    </citation>
    <scope>NUCLEOTIDE SEQUENCE</scope>
    <source>
        <strain evidence="6">CCMP1756</strain>
    </source>
</reference>
<feature type="compositionally biased region" description="Basic residues" evidence="4">
    <location>
        <begin position="548"/>
        <end position="562"/>
    </location>
</feature>
<dbReference type="OrthoDB" id="514777at2759"/>
<dbReference type="InterPro" id="IPR003890">
    <property type="entry name" value="MIF4G-like_typ-3"/>
</dbReference>
<protein>
    <recommendedName>
        <fullName evidence="5">MI domain-containing protein</fullName>
    </recommendedName>
</protein>
<dbReference type="GO" id="GO:0003743">
    <property type="term" value="F:translation initiation factor activity"/>
    <property type="evidence" value="ECO:0007669"/>
    <property type="project" value="UniProtKB-KW"/>
</dbReference>
<keyword evidence="2" id="KW-0396">Initiation factor</keyword>
<evidence type="ECO:0000313" key="6">
    <source>
        <dbReference type="EMBL" id="CAE0701008.1"/>
    </source>
</evidence>
<evidence type="ECO:0000256" key="3">
    <source>
        <dbReference type="ARBA" id="ARBA00022917"/>
    </source>
</evidence>
<dbReference type="SUPFAM" id="SSF48371">
    <property type="entry name" value="ARM repeat"/>
    <property type="match status" value="2"/>
</dbReference>
<dbReference type="GO" id="GO:0003729">
    <property type="term" value="F:mRNA binding"/>
    <property type="evidence" value="ECO:0007669"/>
    <property type="project" value="TreeGrafter"/>
</dbReference>
<dbReference type="PROSITE" id="PS51366">
    <property type="entry name" value="MI"/>
    <property type="match status" value="1"/>
</dbReference>
<dbReference type="PANTHER" id="PTHR23253:SF9">
    <property type="entry name" value="EUKARYOTIC TRANSLATION INITIATION FACTOR 4 GAMMA 2"/>
    <property type="match status" value="1"/>
</dbReference>
<feature type="compositionally biased region" description="Basic residues" evidence="4">
    <location>
        <begin position="481"/>
        <end position="490"/>
    </location>
</feature>
<keyword evidence="8" id="KW-1185">Reference proteome</keyword>
<dbReference type="GO" id="GO:0016281">
    <property type="term" value="C:eukaryotic translation initiation factor 4F complex"/>
    <property type="evidence" value="ECO:0007669"/>
    <property type="project" value="TreeGrafter"/>
</dbReference>
<dbReference type="PANTHER" id="PTHR23253">
    <property type="entry name" value="EUKARYOTIC TRANSLATION INITIATION FACTOR 4 GAMMA"/>
    <property type="match status" value="1"/>
</dbReference>
<evidence type="ECO:0000256" key="4">
    <source>
        <dbReference type="SAM" id="MobiDB-lite"/>
    </source>
</evidence>
<sequence>MCPAPPIAPVTEKMSAPSTKALNASASAFVPNAAAPAFVPSFALPPAPPAAPSSPAKSPPTSVPSSPKLTATAKEFKPCSPIATKREPPAIPASPPRRIRSAHTGVPKHSIDDLLKLESDCGSCSEEVKRKLGVFGGYRYERSGAGGGSSGAGFGSRDFAQARRDTSKPGFPSHRSDSSLRDRTAMGRSHSSTGQLRDRSPIRPKKRPPKEYVKPDWAKKGDDDGDAALSKKANSILNKLTLEKFDRLSTEFCALEFSTLERVAGAVDLIVTKAQTESHFVSVYASLCVKLANTPNEALGEDEGSTKKFRRLLLERCQAEFERDHSQTIAELESLDEESRERKLAKIRKQYIGHMFFIGALYKQGLLKENIMHHCVQELFGDPSEPDSEKLECLAKLLTSIGKKLDAAALDKKESAKFMKAYFKQLKKLENNKSLDARLRFALKDLRELRENTWVPRRKVEEAKTIQEIHDDIQAEEDKKAGRKPTRVKRDRSANNLTIISDDGWETVPTTTASVRRSSSRKERSQSPANVPTDVNMGGFGALLGGDKKKKDKDKKKKKKSRSKDSLTDLEEVTSIPFDEDKYRGKCKAAVAEYFSIEVVDEVVACAREELAGLGEPSRLSLLASAALDVVLDGKQKDRERVPQLLLALSEKDVLTPAHFSTAFLEALAILPDITIDAPKAPQWLGDVLKALVEKEACSLAFLEGGAPAALTELGEEGTECWSKFKDYVAS</sequence>
<evidence type="ECO:0000313" key="8">
    <source>
        <dbReference type="Proteomes" id="UP000789595"/>
    </source>
</evidence>
<accession>A0A7S4A1M4</accession>
<evidence type="ECO:0000256" key="1">
    <source>
        <dbReference type="ARBA" id="ARBA00005775"/>
    </source>
</evidence>
<dbReference type="EMBL" id="HBIW01019105">
    <property type="protein sequence ID" value="CAE0701008.1"/>
    <property type="molecule type" value="Transcribed_RNA"/>
</dbReference>
<gene>
    <name evidence="6" type="ORF">PCAL00307_LOCUS16444</name>
    <name evidence="7" type="ORF">PECAL_1P11560</name>
</gene>
<feature type="region of interest" description="Disordered" evidence="4">
    <location>
        <begin position="138"/>
        <end position="157"/>
    </location>
</feature>
<feature type="region of interest" description="Disordered" evidence="4">
    <location>
        <begin position="41"/>
        <end position="106"/>
    </location>
</feature>
<feature type="compositionally biased region" description="Pro residues" evidence="4">
    <location>
        <begin position="43"/>
        <end position="62"/>
    </location>
</feature>
<proteinExistence type="inferred from homology"/>
<organism evidence="6">
    <name type="scientific">Pelagomonas calceolata</name>
    <dbReference type="NCBI Taxonomy" id="35677"/>
    <lineage>
        <taxon>Eukaryota</taxon>
        <taxon>Sar</taxon>
        <taxon>Stramenopiles</taxon>
        <taxon>Ochrophyta</taxon>
        <taxon>Pelagophyceae</taxon>
        <taxon>Pelagomonadales</taxon>
        <taxon>Pelagomonadaceae</taxon>
        <taxon>Pelagomonas</taxon>
    </lineage>
</organism>
<feature type="region of interest" description="Disordered" evidence="4">
    <location>
        <begin position="510"/>
        <end position="566"/>
    </location>
</feature>
<dbReference type="AlphaFoldDB" id="A0A7S4A1M4"/>
<evidence type="ECO:0000259" key="5">
    <source>
        <dbReference type="PROSITE" id="PS51366"/>
    </source>
</evidence>
<feature type="region of interest" description="Disordered" evidence="4">
    <location>
        <begin position="162"/>
        <end position="225"/>
    </location>
</feature>
<feature type="compositionally biased region" description="Basic and acidic residues" evidence="4">
    <location>
        <begin position="174"/>
        <end position="185"/>
    </location>
</feature>
<dbReference type="SMART" id="SM00544">
    <property type="entry name" value="MA3"/>
    <property type="match status" value="1"/>
</dbReference>
<comment type="similarity">
    <text evidence="1">Belongs to the eukaryotic initiation factor 4G family.</text>
</comment>
<feature type="compositionally biased region" description="Gly residues" evidence="4">
    <location>
        <begin position="144"/>
        <end position="154"/>
    </location>
</feature>